<evidence type="ECO:0000256" key="1">
    <source>
        <dbReference type="SAM" id="Phobius"/>
    </source>
</evidence>
<proteinExistence type="predicted"/>
<dbReference type="AlphaFoldDB" id="A0A4P9ZLC6"/>
<reference evidence="3" key="1">
    <citation type="journal article" date="2018" name="Nat. Microbiol.">
        <title>Leveraging single-cell genomics to expand the fungal tree of life.</title>
        <authorList>
            <person name="Ahrendt S.R."/>
            <person name="Quandt C.A."/>
            <person name="Ciobanu D."/>
            <person name="Clum A."/>
            <person name="Salamov A."/>
            <person name="Andreopoulos B."/>
            <person name="Cheng J.F."/>
            <person name="Woyke T."/>
            <person name="Pelin A."/>
            <person name="Henrissat B."/>
            <person name="Reynolds N.K."/>
            <person name="Benny G.L."/>
            <person name="Smith M.E."/>
            <person name="James T.Y."/>
            <person name="Grigoriev I.V."/>
        </authorList>
    </citation>
    <scope>NUCLEOTIDE SEQUENCE [LARGE SCALE GENOMIC DNA]</scope>
    <source>
        <strain evidence="3">RSA 468</strain>
    </source>
</reference>
<name>A0A4P9ZLC6_9FUNG</name>
<dbReference type="Gene3D" id="1.20.1050.40">
    <property type="entry name" value="Endopeptidase. Chain P, domain 1"/>
    <property type="match status" value="1"/>
</dbReference>
<feature type="transmembrane region" description="Helical" evidence="1">
    <location>
        <begin position="189"/>
        <end position="209"/>
    </location>
</feature>
<dbReference type="STRING" id="215637.A0A4P9ZLC6"/>
<evidence type="ECO:0000313" key="2">
    <source>
        <dbReference type="EMBL" id="RKP33915.1"/>
    </source>
</evidence>
<sequence length="211" mass="24458">MYEHCRLALDWDFTPRRIDSIIAAHHRTIEQLMEEITTVPLDKATFKLVVAPLGLAKNDTPITLITTVEFLQHVSPNRALRSTSDKVKRKWRSLQVSSHMPAEVIHHLDIIYKTINHAALEPEDHHLLLALHKVVHSPSQDFPHLEVTRLRDIHNRLNALETSFTRNVNEATMECLFTWKELSGIVARWSVPLIAIGMNYYYLIIIFIYKV</sequence>
<keyword evidence="1" id="KW-0472">Membrane</keyword>
<organism evidence="2 3">
    <name type="scientific">Dimargaris cristalligena</name>
    <dbReference type="NCBI Taxonomy" id="215637"/>
    <lineage>
        <taxon>Eukaryota</taxon>
        <taxon>Fungi</taxon>
        <taxon>Fungi incertae sedis</taxon>
        <taxon>Zoopagomycota</taxon>
        <taxon>Kickxellomycotina</taxon>
        <taxon>Dimargaritomycetes</taxon>
        <taxon>Dimargaritales</taxon>
        <taxon>Dimargaritaceae</taxon>
        <taxon>Dimargaris</taxon>
    </lineage>
</organism>
<accession>A0A4P9ZLC6</accession>
<protein>
    <submittedName>
        <fullName evidence="2">Uncharacterized protein</fullName>
    </submittedName>
</protein>
<dbReference type="SUPFAM" id="SSF55486">
    <property type="entry name" value="Metalloproteases ('zincins'), catalytic domain"/>
    <property type="match status" value="1"/>
</dbReference>
<dbReference type="InterPro" id="IPR024080">
    <property type="entry name" value="Neurolysin/TOP_N"/>
</dbReference>
<keyword evidence="1" id="KW-1133">Transmembrane helix</keyword>
<keyword evidence="3" id="KW-1185">Reference proteome</keyword>
<evidence type="ECO:0000313" key="3">
    <source>
        <dbReference type="Proteomes" id="UP000268162"/>
    </source>
</evidence>
<dbReference type="Proteomes" id="UP000268162">
    <property type="component" value="Unassembled WGS sequence"/>
</dbReference>
<keyword evidence="1" id="KW-0812">Transmembrane</keyword>
<gene>
    <name evidence="2" type="ORF">BJ085DRAFT_28057</name>
</gene>
<dbReference type="EMBL" id="ML003468">
    <property type="protein sequence ID" value="RKP33915.1"/>
    <property type="molecule type" value="Genomic_DNA"/>
</dbReference>